<name>A0AAJ0ED59_9PEZI</name>
<evidence type="ECO:0000313" key="2">
    <source>
        <dbReference type="Proteomes" id="UP001243989"/>
    </source>
</evidence>
<gene>
    <name evidence="1" type="ORF">BDP81DRAFT_429828</name>
</gene>
<accession>A0AAJ0ED59</accession>
<organism evidence="1 2">
    <name type="scientific">Colletotrichum phormii</name>
    <dbReference type="NCBI Taxonomy" id="359342"/>
    <lineage>
        <taxon>Eukaryota</taxon>
        <taxon>Fungi</taxon>
        <taxon>Dikarya</taxon>
        <taxon>Ascomycota</taxon>
        <taxon>Pezizomycotina</taxon>
        <taxon>Sordariomycetes</taxon>
        <taxon>Hypocreomycetidae</taxon>
        <taxon>Glomerellales</taxon>
        <taxon>Glomerellaceae</taxon>
        <taxon>Colletotrichum</taxon>
        <taxon>Colletotrichum acutatum species complex</taxon>
    </lineage>
</organism>
<sequence length="62" mass="7041">MYVYGRLHLLSHRVLQGDSTLRCGGAANRATSGPFFQPTNVIDNRYFQLLEILRMKSVPAIF</sequence>
<keyword evidence="2" id="KW-1185">Reference proteome</keyword>
<protein>
    <submittedName>
        <fullName evidence="1">Uncharacterized protein</fullName>
    </submittedName>
</protein>
<proteinExistence type="predicted"/>
<dbReference type="GeneID" id="85475412"/>
<dbReference type="Proteomes" id="UP001243989">
    <property type="component" value="Unassembled WGS sequence"/>
</dbReference>
<comment type="caution">
    <text evidence="1">The sequence shown here is derived from an EMBL/GenBank/DDBJ whole genome shotgun (WGS) entry which is preliminary data.</text>
</comment>
<dbReference type="AlphaFoldDB" id="A0AAJ0ED59"/>
<dbReference type="RefSeq" id="XP_060444134.1">
    <property type="nucleotide sequence ID" value="XM_060590550.1"/>
</dbReference>
<dbReference type="EMBL" id="JAHMHQ010000012">
    <property type="protein sequence ID" value="KAK1635527.1"/>
    <property type="molecule type" value="Genomic_DNA"/>
</dbReference>
<reference evidence="1" key="1">
    <citation type="submission" date="2021-06" db="EMBL/GenBank/DDBJ databases">
        <title>Comparative genomics, transcriptomics and evolutionary studies reveal genomic signatures of adaptation to plant cell wall in hemibiotrophic fungi.</title>
        <authorList>
            <consortium name="DOE Joint Genome Institute"/>
            <person name="Baroncelli R."/>
            <person name="Diaz J.F."/>
            <person name="Benocci T."/>
            <person name="Peng M."/>
            <person name="Battaglia E."/>
            <person name="Haridas S."/>
            <person name="Andreopoulos W."/>
            <person name="Labutti K."/>
            <person name="Pangilinan J."/>
            <person name="Floch G.L."/>
            <person name="Makela M.R."/>
            <person name="Henrissat B."/>
            <person name="Grigoriev I.V."/>
            <person name="Crouch J.A."/>
            <person name="De Vries R.P."/>
            <person name="Sukno S.A."/>
            <person name="Thon M.R."/>
        </authorList>
    </citation>
    <scope>NUCLEOTIDE SEQUENCE</scope>
    <source>
        <strain evidence="1">CBS 102054</strain>
    </source>
</reference>
<evidence type="ECO:0000313" key="1">
    <source>
        <dbReference type="EMBL" id="KAK1635527.1"/>
    </source>
</evidence>